<accession>A0A3S0ZMX6</accession>
<feature type="transmembrane region" description="Helical" evidence="2">
    <location>
        <begin position="85"/>
        <end position="108"/>
    </location>
</feature>
<keyword evidence="2" id="KW-0472">Membrane</keyword>
<feature type="region of interest" description="Disordered" evidence="1">
    <location>
        <begin position="130"/>
        <end position="171"/>
    </location>
</feature>
<comment type="caution">
    <text evidence="3">The sequence shown here is derived from an EMBL/GenBank/DDBJ whole genome shotgun (WGS) entry which is preliminary data.</text>
</comment>
<name>A0A3S0ZMX6_9BURK</name>
<evidence type="ECO:0000313" key="3">
    <source>
        <dbReference type="EMBL" id="RUR67603.1"/>
    </source>
</evidence>
<dbReference type="AlphaFoldDB" id="A0A3S0ZMX6"/>
<gene>
    <name evidence="3" type="ORF">EJP67_11110</name>
</gene>
<evidence type="ECO:0000313" key="4">
    <source>
        <dbReference type="Proteomes" id="UP000281118"/>
    </source>
</evidence>
<dbReference type="Proteomes" id="UP000281118">
    <property type="component" value="Unassembled WGS sequence"/>
</dbReference>
<evidence type="ECO:0000256" key="1">
    <source>
        <dbReference type="SAM" id="MobiDB-lite"/>
    </source>
</evidence>
<keyword evidence="2" id="KW-0812">Transmembrane</keyword>
<feature type="compositionally biased region" description="Basic residues" evidence="1">
    <location>
        <begin position="147"/>
        <end position="161"/>
    </location>
</feature>
<dbReference type="OrthoDB" id="8564887at2"/>
<keyword evidence="2" id="KW-1133">Transmembrane helix</keyword>
<organism evidence="3 4">
    <name type="scientific">Variovorax guangxiensis</name>
    <dbReference type="NCBI Taxonomy" id="1775474"/>
    <lineage>
        <taxon>Bacteria</taxon>
        <taxon>Pseudomonadati</taxon>
        <taxon>Pseudomonadota</taxon>
        <taxon>Betaproteobacteria</taxon>
        <taxon>Burkholderiales</taxon>
        <taxon>Comamonadaceae</taxon>
        <taxon>Variovorax</taxon>
    </lineage>
</organism>
<reference evidence="3 4" key="1">
    <citation type="submission" date="2018-12" db="EMBL/GenBank/DDBJ databases">
        <title>The genome sequences of Variovorax guangxiensis DSM 27352.</title>
        <authorList>
            <person name="Gao J."/>
            <person name="Sun J."/>
        </authorList>
    </citation>
    <scope>NUCLEOTIDE SEQUENCE [LARGE SCALE GENOMIC DNA]</scope>
    <source>
        <strain evidence="3 4">DSM 27352</strain>
    </source>
</reference>
<protein>
    <submittedName>
        <fullName evidence="3">Uncharacterized protein</fullName>
    </submittedName>
</protein>
<proteinExistence type="predicted"/>
<evidence type="ECO:0000256" key="2">
    <source>
        <dbReference type="SAM" id="Phobius"/>
    </source>
</evidence>
<dbReference type="EMBL" id="RXFT01000004">
    <property type="protein sequence ID" value="RUR67603.1"/>
    <property type="molecule type" value="Genomic_DNA"/>
</dbReference>
<sequence length="171" mass="19097">MHIPSDVTVFTQVRFWLLVLCSLIFPAAIFVMLFVRREFSKKTVLAFGLLLIVLAGVDIFVLRALSHQARLTPSLADDLVFSSELSVALYIFPAAFGTFGLNMVSHVLMHYLKQKEARFEAHRRLAQPGGAVRAARRGNRPGPLGMRRTRPAVASKRRRPGARLVAARQDT</sequence>
<feature type="transmembrane region" description="Helical" evidence="2">
    <location>
        <begin position="44"/>
        <end position="65"/>
    </location>
</feature>
<feature type="transmembrane region" description="Helical" evidence="2">
    <location>
        <begin position="15"/>
        <end position="35"/>
    </location>
</feature>
<dbReference type="RefSeq" id="WP_126021772.1">
    <property type="nucleotide sequence ID" value="NZ_RXFT01000004.1"/>
</dbReference>